<protein>
    <submittedName>
        <fullName evidence="4">Kelch repeat protein</fullName>
    </submittedName>
</protein>
<dbReference type="Pfam" id="PF01344">
    <property type="entry name" value="Kelch_1"/>
    <property type="match status" value="2"/>
</dbReference>
<name>A0A2G9V2U7_TELCI</name>
<organism evidence="4 5">
    <name type="scientific">Teladorsagia circumcincta</name>
    <name type="common">Brown stomach worm</name>
    <name type="synonym">Ostertagia circumcincta</name>
    <dbReference type="NCBI Taxonomy" id="45464"/>
    <lineage>
        <taxon>Eukaryota</taxon>
        <taxon>Metazoa</taxon>
        <taxon>Ecdysozoa</taxon>
        <taxon>Nematoda</taxon>
        <taxon>Chromadorea</taxon>
        <taxon>Rhabditida</taxon>
        <taxon>Rhabditina</taxon>
        <taxon>Rhabditomorpha</taxon>
        <taxon>Strongyloidea</taxon>
        <taxon>Trichostrongylidae</taxon>
        <taxon>Teladorsagia</taxon>
    </lineage>
</organism>
<reference evidence="4 5" key="1">
    <citation type="submission" date="2015-09" db="EMBL/GenBank/DDBJ databases">
        <title>Draft genome of the parasitic nematode Teladorsagia circumcincta isolate WARC Sus (inbred).</title>
        <authorList>
            <person name="Mitreva M."/>
        </authorList>
    </citation>
    <scope>NUCLEOTIDE SEQUENCE [LARGE SCALE GENOMIC DNA]</scope>
    <source>
        <strain evidence="4 5">S</strain>
    </source>
</reference>
<proteinExistence type="predicted"/>
<dbReference type="PANTHER" id="PTHR46344:SF27">
    <property type="entry name" value="KELCH REPEAT SUPERFAMILY PROTEIN"/>
    <property type="match status" value="1"/>
</dbReference>
<accession>A0A2G9V2U7</accession>
<dbReference type="PANTHER" id="PTHR46344">
    <property type="entry name" value="OS02G0202900 PROTEIN"/>
    <property type="match status" value="1"/>
</dbReference>
<sequence>MSTRRKHLGSAVFDGHLYAVGGRDDSCELSSAEKYNPLTNEWTAVVAMNNRRSGVGLAVVNEKLFAVGGFDGTTYLKTAEVFDPEANQWRHHGCMNYRRLGGGVGVIRMPYQFQQQQPGYDSGTSTSFSRPHFPTDLG</sequence>
<gene>
    <name evidence="4" type="ORF">TELCIR_01105</name>
</gene>
<dbReference type="SUPFAM" id="SSF117281">
    <property type="entry name" value="Kelch motif"/>
    <property type="match status" value="1"/>
</dbReference>
<keyword evidence="1" id="KW-0880">Kelch repeat</keyword>
<dbReference type="SMART" id="SM00612">
    <property type="entry name" value="Kelch"/>
    <property type="match status" value="2"/>
</dbReference>
<keyword evidence="5" id="KW-1185">Reference proteome</keyword>
<keyword evidence="2" id="KW-0677">Repeat</keyword>
<dbReference type="Proteomes" id="UP000230423">
    <property type="component" value="Unassembled WGS sequence"/>
</dbReference>
<evidence type="ECO:0000256" key="1">
    <source>
        <dbReference type="ARBA" id="ARBA00022441"/>
    </source>
</evidence>
<dbReference type="OrthoDB" id="5845592at2759"/>
<dbReference type="AlphaFoldDB" id="A0A2G9V2U7"/>
<evidence type="ECO:0000256" key="3">
    <source>
        <dbReference type="SAM" id="MobiDB-lite"/>
    </source>
</evidence>
<dbReference type="InterPro" id="IPR015915">
    <property type="entry name" value="Kelch-typ_b-propeller"/>
</dbReference>
<feature type="compositionally biased region" description="Polar residues" evidence="3">
    <location>
        <begin position="116"/>
        <end position="129"/>
    </location>
</feature>
<evidence type="ECO:0000313" key="5">
    <source>
        <dbReference type="Proteomes" id="UP000230423"/>
    </source>
</evidence>
<dbReference type="EMBL" id="KZ345028">
    <property type="protein sequence ID" value="PIO76807.1"/>
    <property type="molecule type" value="Genomic_DNA"/>
</dbReference>
<evidence type="ECO:0000313" key="4">
    <source>
        <dbReference type="EMBL" id="PIO76807.1"/>
    </source>
</evidence>
<dbReference type="Gene3D" id="2.120.10.80">
    <property type="entry name" value="Kelch-type beta propeller"/>
    <property type="match status" value="1"/>
</dbReference>
<feature type="region of interest" description="Disordered" evidence="3">
    <location>
        <begin position="116"/>
        <end position="138"/>
    </location>
</feature>
<evidence type="ECO:0000256" key="2">
    <source>
        <dbReference type="ARBA" id="ARBA00022737"/>
    </source>
</evidence>
<dbReference type="InterPro" id="IPR006652">
    <property type="entry name" value="Kelch_1"/>
</dbReference>